<reference evidence="2 3" key="1">
    <citation type="submission" date="2019-06" db="EMBL/GenBank/DDBJ databases">
        <title>Amycolatopsis alkalitolerans sp. nov., isolated from Gastrodia elata Blume.</title>
        <authorList>
            <person name="Narsing Rao M.P."/>
            <person name="Li W.J."/>
        </authorList>
    </citation>
    <scope>NUCLEOTIDE SEQUENCE [LARGE SCALE GENOMIC DNA]</scope>
    <source>
        <strain evidence="2 3">SYSUP0005</strain>
    </source>
</reference>
<dbReference type="EMBL" id="VDFW01000008">
    <property type="protein sequence ID" value="TNC26407.1"/>
    <property type="molecule type" value="Genomic_DNA"/>
</dbReference>
<gene>
    <name evidence="2" type="ORF">FG385_11660</name>
</gene>
<sequence length="230" mass="24877">MPVVEQEPRVVHPGIPVVHRPAVRNRHLEQSLGARGLTGARPLLGGQGEQLSPVLRHLPGQLPDDPAQAAPFRADPSTALDAARRSNSGLVLLDEWQEVPEVLAAAKRAVDRGAEAGSFILTGSGRAALTSASWPGTGRLITMDMHPLTVLEQRASNAPHSDIIARVMSNQVSDLALPPELPNLVEYLDLAMIGGYPPVVRLPARSRRLWLKVFRFAQQNSAASRHAVRR</sequence>
<protein>
    <recommendedName>
        <fullName evidence="1">AAA domain-containing protein</fullName>
    </recommendedName>
</protein>
<dbReference type="Pfam" id="PF13173">
    <property type="entry name" value="AAA_14"/>
    <property type="match status" value="1"/>
</dbReference>
<accession>A0A5C4M6I4</accession>
<feature type="domain" description="AAA" evidence="1">
    <location>
        <begin position="84"/>
        <end position="152"/>
    </location>
</feature>
<dbReference type="PANTHER" id="PTHR43566">
    <property type="entry name" value="CONSERVED PROTEIN"/>
    <property type="match status" value="1"/>
</dbReference>
<dbReference type="InterPro" id="IPR041682">
    <property type="entry name" value="AAA_14"/>
</dbReference>
<dbReference type="OrthoDB" id="128089at2"/>
<dbReference type="AlphaFoldDB" id="A0A5C4M6I4"/>
<dbReference type="Proteomes" id="UP000305546">
    <property type="component" value="Unassembled WGS sequence"/>
</dbReference>
<evidence type="ECO:0000313" key="3">
    <source>
        <dbReference type="Proteomes" id="UP000305546"/>
    </source>
</evidence>
<name>A0A5C4M6I4_9PSEU</name>
<proteinExistence type="predicted"/>
<organism evidence="2 3">
    <name type="scientific">Amycolatopsis alkalitolerans</name>
    <dbReference type="NCBI Taxonomy" id="2547244"/>
    <lineage>
        <taxon>Bacteria</taxon>
        <taxon>Bacillati</taxon>
        <taxon>Actinomycetota</taxon>
        <taxon>Actinomycetes</taxon>
        <taxon>Pseudonocardiales</taxon>
        <taxon>Pseudonocardiaceae</taxon>
        <taxon>Amycolatopsis</taxon>
    </lineage>
</organism>
<comment type="caution">
    <text evidence="2">The sequence shown here is derived from an EMBL/GenBank/DDBJ whole genome shotgun (WGS) entry which is preliminary data.</text>
</comment>
<evidence type="ECO:0000259" key="1">
    <source>
        <dbReference type="Pfam" id="PF13173"/>
    </source>
</evidence>
<dbReference type="PANTHER" id="PTHR43566:SF2">
    <property type="entry name" value="DUF4143 DOMAIN-CONTAINING PROTEIN"/>
    <property type="match status" value="1"/>
</dbReference>
<evidence type="ECO:0000313" key="2">
    <source>
        <dbReference type="EMBL" id="TNC26407.1"/>
    </source>
</evidence>
<keyword evidence="3" id="KW-1185">Reference proteome</keyword>